<keyword evidence="6" id="KW-0677">Repeat</keyword>
<dbReference type="InterPro" id="IPR036638">
    <property type="entry name" value="HLH_DNA-bd_sf"/>
</dbReference>
<keyword evidence="4" id="KW-0396">Initiation factor</keyword>
<name>A0A0N4ZWX7_PARTI</name>
<dbReference type="GO" id="GO:0022627">
    <property type="term" value="C:cytosolic small ribosomal subunit"/>
    <property type="evidence" value="ECO:0007669"/>
    <property type="project" value="TreeGrafter"/>
</dbReference>
<dbReference type="GO" id="GO:0003743">
    <property type="term" value="F:translation initiation factor activity"/>
    <property type="evidence" value="ECO:0007669"/>
    <property type="project" value="UniProtKB-KW"/>
</dbReference>
<feature type="domain" description="BHLH" evidence="10">
    <location>
        <begin position="213"/>
        <end position="267"/>
    </location>
</feature>
<comment type="function">
    <text evidence="1">Functions in the early steps of protein synthesis of a small number of specific mRNAs. Acts by directing the binding of methionyl-tRNAi to 40S ribosomal subunits. In contrast to the eIF-2 complex, it binds methionyl-tRNAi to 40S subunits in a codon-dependent manner, whereas the eIF-2 complex binds methionyl-tRNAi to 40S subunits in a GTP-dependent manner.</text>
</comment>
<dbReference type="SMART" id="SM00353">
    <property type="entry name" value="HLH"/>
    <property type="match status" value="1"/>
</dbReference>
<dbReference type="WBParaSite" id="PTRK_0001319200.1">
    <property type="protein sequence ID" value="PTRK_0001319200.1"/>
    <property type="gene ID" value="PTRK_0001319200"/>
</dbReference>
<dbReference type="Pfam" id="PF00010">
    <property type="entry name" value="HLH"/>
    <property type="match status" value="1"/>
</dbReference>
<evidence type="ECO:0000256" key="7">
    <source>
        <dbReference type="ARBA" id="ARBA00022845"/>
    </source>
</evidence>
<comment type="similarity">
    <text evidence="2">Belongs to the WD repeat EIF2A family.</text>
</comment>
<dbReference type="GO" id="GO:0000049">
    <property type="term" value="F:tRNA binding"/>
    <property type="evidence" value="ECO:0007669"/>
    <property type="project" value="TreeGrafter"/>
</dbReference>
<protein>
    <recommendedName>
        <fullName evidence="3">Eukaryotic translation initiation factor 2A</fullName>
    </recommendedName>
</protein>
<evidence type="ECO:0000256" key="8">
    <source>
        <dbReference type="ARBA" id="ARBA00022917"/>
    </source>
</evidence>
<dbReference type="SUPFAM" id="SSF82171">
    <property type="entry name" value="DPP6 N-terminal domain-like"/>
    <property type="match status" value="1"/>
</dbReference>
<dbReference type="PANTHER" id="PTHR13227">
    <property type="entry name" value="EUKARYOTIC TRANSLATION INITIATION FACTOR 2A"/>
    <property type="match status" value="1"/>
</dbReference>
<evidence type="ECO:0000256" key="9">
    <source>
        <dbReference type="SAM" id="MobiDB-lite"/>
    </source>
</evidence>
<dbReference type="Pfam" id="PF08662">
    <property type="entry name" value="eIF2A"/>
    <property type="match status" value="1"/>
</dbReference>
<keyword evidence="8" id="KW-0648">Protein biosynthesis</keyword>
<sequence>MSFSNTNILPNNTKVEYVDEYSIPNNNTTITNVTNDPNYYQESVQRYQPLPPVTDFYHSNYQTWNNVLSDNNTYSYPTRYSQLNDYSTCNPTISTFNTNNLNYGHERQTYPVYSSTPITYTTCNYVETPPVSDNKMLPVCSEPTNPDPMNIKSFQSDVVTPTYSITLPGSYASDSTGTEKSYSDGRGDTKLVKKRKTKRVDSGEKSPDEKKDYKRTANNIRERIRVHDINAAFSDLAKMCSEYIKEKEEKHTKLTILQQAVEVIKVLENEVEKKRVRHNGGLEILSNDKVVYEKEIISRDLHVRCSQYSHNGKYFAYCDSINTLIINAETKKEIVSEPLSKTQSILFSPNDNIMVTWEPYVVYGKSKPGEERKPNPNLRYWRVSDGQCLVVTVAAKDTIWQPQWTADENYAIRFLGSEILVYENNSFERYVWKKSFKKLGNFKISPGQTPIIAMYHEDKTNEPARVEIRRIDKDFSILSTRTLFKSDKVSLKWNSKGNALLCQVFIEVDKSNKNYYGEQHLYLLTLGGDNGIRVTLDKEGPIYAAQWNPNGIEFAVCYGYMPSKVSMFNLKGDITWSLPDGHRNEMYYNPFGNILVVCGFSNISSGLMEFWDTNKKTLISKIERPDTTLFSWAPDGQHFLTATCAPRLRTNNGYIITHYTGKNIISRNFESPKEIWEVILRPSPMNKHKEFAIEKGSTQLSNKKKEEHPLDKLVNSGSVCATKSAYIPPHLRKKTVDGKVAGTLKAKGKSLEAGKPLRNEKDKKIFNLQKKIDDTLKLKEKADSGETLQPNQLLKIEKLGEFYTELEKLKMEA</sequence>
<evidence type="ECO:0000256" key="3">
    <source>
        <dbReference type="ARBA" id="ARBA00013819"/>
    </source>
</evidence>
<dbReference type="Gene3D" id="4.10.280.10">
    <property type="entry name" value="Helix-loop-helix DNA-binding domain"/>
    <property type="match status" value="1"/>
</dbReference>
<evidence type="ECO:0000256" key="1">
    <source>
        <dbReference type="ARBA" id="ARBA00003993"/>
    </source>
</evidence>
<feature type="compositionally biased region" description="Polar residues" evidence="9">
    <location>
        <begin position="168"/>
        <end position="180"/>
    </location>
</feature>
<dbReference type="AlphaFoldDB" id="A0A0N4ZWX7"/>
<dbReference type="InterPro" id="IPR015943">
    <property type="entry name" value="WD40/YVTN_repeat-like_dom_sf"/>
</dbReference>
<dbReference type="STRING" id="131310.A0A0N4ZWX7"/>
<evidence type="ECO:0000313" key="11">
    <source>
        <dbReference type="Proteomes" id="UP000038045"/>
    </source>
</evidence>
<dbReference type="InterPro" id="IPR011598">
    <property type="entry name" value="bHLH_dom"/>
</dbReference>
<keyword evidence="7" id="KW-0810">Translation regulation</keyword>
<dbReference type="InterPro" id="IPR013979">
    <property type="entry name" value="TIF_beta_prop-like"/>
</dbReference>
<feature type="region of interest" description="Disordered" evidence="9">
    <location>
        <begin position="168"/>
        <end position="215"/>
    </location>
</feature>
<dbReference type="PROSITE" id="PS50888">
    <property type="entry name" value="BHLH"/>
    <property type="match status" value="1"/>
</dbReference>
<feature type="compositionally biased region" description="Basic and acidic residues" evidence="9">
    <location>
        <begin position="181"/>
        <end position="191"/>
    </location>
</feature>
<dbReference type="SUPFAM" id="SSF47459">
    <property type="entry name" value="HLH, helix-loop-helix DNA-binding domain"/>
    <property type="match status" value="1"/>
</dbReference>
<organism evidence="11 12">
    <name type="scientific">Parastrongyloides trichosuri</name>
    <name type="common">Possum-specific nematode worm</name>
    <dbReference type="NCBI Taxonomy" id="131310"/>
    <lineage>
        <taxon>Eukaryota</taxon>
        <taxon>Metazoa</taxon>
        <taxon>Ecdysozoa</taxon>
        <taxon>Nematoda</taxon>
        <taxon>Chromadorea</taxon>
        <taxon>Rhabditida</taxon>
        <taxon>Tylenchina</taxon>
        <taxon>Panagrolaimomorpha</taxon>
        <taxon>Strongyloidoidea</taxon>
        <taxon>Strongyloididae</taxon>
        <taxon>Parastrongyloides</taxon>
    </lineage>
</organism>
<accession>A0A0N4ZWX7</accession>
<evidence type="ECO:0000313" key="12">
    <source>
        <dbReference type="WBParaSite" id="PTRK_0001319200.1"/>
    </source>
</evidence>
<evidence type="ECO:0000256" key="4">
    <source>
        <dbReference type="ARBA" id="ARBA00022540"/>
    </source>
</evidence>
<dbReference type="InterPro" id="IPR011387">
    <property type="entry name" value="TIF2A"/>
</dbReference>
<evidence type="ECO:0000256" key="6">
    <source>
        <dbReference type="ARBA" id="ARBA00022737"/>
    </source>
</evidence>
<proteinExistence type="inferred from homology"/>
<evidence type="ECO:0000259" key="10">
    <source>
        <dbReference type="PROSITE" id="PS50888"/>
    </source>
</evidence>
<keyword evidence="11" id="KW-1185">Reference proteome</keyword>
<evidence type="ECO:0000256" key="5">
    <source>
        <dbReference type="ARBA" id="ARBA00022574"/>
    </source>
</evidence>
<dbReference type="GO" id="GO:0006417">
    <property type="term" value="P:regulation of translation"/>
    <property type="evidence" value="ECO:0007669"/>
    <property type="project" value="UniProtKB-KW"/>
</dbReference>
<dbReference type="GO" id="GO:0043022">
    <property type="term" value="F:ribosome binding"/>
    <property type="evidence" value="ECO:0007669"/>
    <property type="project" value="TreeGrafter"/>
</dbReference>
<dbReference type="GO" id="GO:0046983">
    <property type="term" value="F:protein dimerization activity"/>
    <property type="evidence" value="ECO:0007669"/>
    <property type="project" value="InterPro"/>
</dbReference>
<dbReference type="Gene3D" id="2.130.10.10">
    <property type="entry name" value="YVTN repeat-like/Quinoprotein amine dehydrogenase"/>
    <property type="match status" value="1"/>
</dbReference>
<dbReference type="PANTHER" id="PTHR13227:SF0">
    <property type="entry name" value="EUKARYOTIC TRANSLATION INITIATION FACTOR 2A"/>
    <property type="match status" value="1"/>
</dbReference>
<reference evidence="12" key="1">
    <citation type="submission" date="2017-02" db="UniProtKB">
        <authorList>
            <consortium name="WormBaseParasite"/>
        </authorList>
    </citation>
    <scope>IDENTIFICATION</scope>
</reference>
<feature type="compositionally biased region" description="Basic and acidic residues" evidence="9">
    <location>
        <begin position="199"/>
        <end position="215"/>
    </location>
</feature>
<keyword evidence="5" id="KW-0853">WD repeat</keyword>
<dbReference type="GO" id="GO:0003729">
    <property type="term" value="F:mRNA binding"/>
    <property type="evidence" value="ECO:0007669"/>
    <property type="project" value="TreeGrafter"/>
</dbReference>
<evidence type="ECO:0000256" key="2">
    <source>
        <dbReference type="ARBA" id="ARBA00009573"/>
    </source>
</evidence>
<dbReference type="Proteomes" id="UP000038045">
    <property type="component" value="Unplaced"/>
</dbReference>